<dbReference type="Gene3D" id="3.40.50.150">
    <property type="entry name" value="Vaccinia Virus protein VP39"/>
    <property type="match status" value="1"/>
</dbReference>
<comment type="cofactor">
    <cofactor evidence="1">
        <name>Mg(2+)</name>
        <dbReference type="ChEBI" id="CHEBI:18420"/>
    </cofactor>
</comment>
<evidence type="ECO:0000313" key="13">
    <source>
        <dbReference type="EMBL" id="SER81842.1"/>
    </source>
</evidence>
<evidence type="ECO:0000256" key="3">
    <source>
        <dbReference type="ARBA" id="ARBA00021330"/>
    </source>
</evidence>
<dbReference type="GO" id="GO:0001510">
    <property type="term" value="P:RNA methylation"/>
    <property type="evidence" value="ECO:0007669"/>
    <property type="project" value="InterPro"/>
</dbReference>
<keyword evidence="5 13" id="KW-0808">Transferase</keyword>
<dbReference type="AlphaFoldDB" id="A0A1H9SA29"/>
<evidence type="ECO:0000256" key="10">
    <source>
        <dbReference type="ARBA" id="ARBA00023158"/>
    </source>
</evidence>
<dbReference type="CDD" id="cd02440">
    <property type="entry name" value="AdoMet_MTases"/>
    <property type="match status" value="1"/>
</dbReference>
<accession>A0A1H9SA29</accession>
<dbReference type="SUPFAM" id="SSF53335">
    <property type="entry name" value="S-adenosyl-L-methionine-dependent methyltransferases"/>
    <property type="match status" value="1"/>
</dbReference>
<dbReference type="GO" id="GO:0090486">
    <property type="term" value="F:small RNA 2'-O-methyltransferase activity"/>
    <property type="evidence" value="ECO:0007669"/>
    <property type="project" value="UniProtKB-EC"/>
</dbReference>
<protein>
    <recommendedName>
        <fullName evidence="3">Small RNA 2'-O-methyltransferase</fullName>
        <ecNumber evidence="11">2.1.1.386</ecNumber>
    </recommendedName>
</protein>
<keyword evidence="7" id="KW-0479">Metal-binding</keyword>
<evidence type="ECO:0000256" key="11">
    <source>
        <dbReference type="ARBA" id="ARBA00035025"/>
    </source>
</evidence>
<evidence type="ECO:0000256" key="1">
    <source>
        <dbReference type="ARBA" id="ARBA00001946"/>
    </source>
</evidence>
<gene>
    <name evidence="13" type="ORF">SAMN04487958_103143</name>
</gene>
<dbReference type="EC" id="2.1.1.386" evidence="11"/>
<dbReference type="EMBL" id="FOGS01000003">
    <property type="protein sequence ID" value="SER81842.1"/>
    <property type="molecule type" value="Genomic_DNA"/>
</dbReference>
<dbReference type="GO" id="GO:0046872">
    <property type="term" value="F:metal ion binding"/>
    <property type="evidence" value="ECO:0007669"/>
    <property type="project" value="UniProtKB-KW"/>
</dbReference>
<dbReference type="Pfam" id="PF13489">
    <property type="entry name" value="Methyltransf_23"/>
    <property type="match status" value="1"/>
</dbReference>
<dbReference type="PANTHER" id="PTHR21404:SF3">
    <property type="entry name" value="SMALL RNA 2'-O-METHYLTRANSFERASE"/>
    <property type="match status" value="1"/>
</dbReference>
<name>A0A1H9SA29_9GAMM</name>
<dbReference type="InterPro" id="IPR026610">
    <property type="entry name" value="Hen1"/>
</dbReference>
<dbReference type="GO" id="GO:0031047">
    <property type="term" value="P:regulatory ncRNA-mediated gene silencing"/>
    <property type="evidence" value="ECO:0007669"/>
    <property type="project" value="UniProtKB-KW"/>
</dbReference>
<dbReference type="RefSeq" id="WP_092826259.1">
    <property type="nucleotide sequence ID" value="NZ_FOGS01000003.1"/>
</dbReference>
<organism evidence="13 14">
    <name type="scientific">Vreelandella subterranea</name>
    <dbReference type="NCBI Taxonomy" id="416874"/>
    <lineage>
        <taxon>Bacteria</taxon>
        <taxon>Pseudomonadati</taxon>
        <taxon>Pseudomonadota</taxon>
        <taxon>Gammaproteobacteria</taxon>
        <taxon>Oceanospirillales</taxon>
        <taxon>Halomonadaceae</taxon>
        <taxon>Vreelandella</taxon>
    </lineage>
</organism>
<evidence type="ECO:0000256" key="6">
    <source>
        <dbReference type="ARBA" id="ARBA00022691"/>
    </source>
</evidence>
<dbReference type="STRING" id="416874.SAMN04487958_103143"/>
<proteinExistence type="inferred from homology"/>
<keyword evidence="4 13" id="KW-0489">Methyltransferase</keyword>
<sequence>MIDIETPDLHQQRLLYVAEQLRATQAQNVLDLGCGSGGLLQYLLQVEQFERVVGVELDGELLAQAKFRLADLPRANQCLELICGSYTDDKQPLKHFSAAAMVETIEHIPPAQLSALEKAVFANFRPAYLVITTPNADYNPLFGLEEGEYRDPDHKFEWSRGRFQQWARGVAKRHGYRVRFTGIGEWHDALGQPTQLAHFTHQLTEKTPSQPSGREGVGRLV</sequence>
<evidence type="ECO:0000256" key="5">
    <source>
        <dbReference type="ARBA" id="ARBA00022679"/>
    </source>
</evidence>
<evidence type="ECO:0000256" key="2">
    <source>
        <dbReference type="ARBA" id="ARBA00009026"/>
    </source>
</evidence>
<reference evidence="14" key="1">
    <citation type="submission" date="2016-10" db="EMBL/GenBank/DDBJ databases">
        <authorList>
            <person name="Varghese N."/>
            <person name="Submissions S."/>
        </authorList>
    </citation>
    <scope>NUCLEOTIDE SEQUENCE [LARGE SCALE GENOMIC DNA]</scope>
    <source>
        <strain evidence="14">CGMCC 1.6495</strain>
    </source>
</reference>
<evidence type="ECO:0000256" key="9">
    <source>
        <dbReference type="ARBA" id="ARBA00022884"/>
    </source>
</evidence>
<dbReference type="PANTHER" id="PTHR21404">
    <property type="entry name" value="HEN1"/>
    <property type="match status" value="1"/>
</dbReference>
<keyword evidence="8" id="KW-0460">Magnesium</keyword>
<evidence type="ECO:0000313" key="14">
    <source>
        <dbReference type="Proteomes" id="UP000198505"/>
    </source>
</evidence>
<comment type="catalytic activity">
    <reaction evidence="12">
        <text>small RNA 3'-end nucleotide + S-adenosyl-L-methionine = small RNA 3'-end 2'-O-methylnucleotide + S-adenosyl-L-homocysteine + H(+)</text>
        <dbReference type="Rhea" id="RHEA:37887"/>
        <dbReference type="Rhea" id="RHEA-COMP:10415"/>
        <dbReference type="Rhea" id="RHEA-COMP:10416"/>
        <dbReference type="ChEBI" id="CHEBI:15378"/>
        <dbReference type="ChEBI" id="CHEBI:57856"/>
        <dbReference type="ChEBI" id="CHEBI:59789"/>
        <dbReference type="ChEBI" id="CHEBI:74896"/>
        <dbReference type="ChEBI" id="CHEBI:74898"/>
        <dbReference type="EC" id="2.1.1.386"/>
    </reaction>
</comment>
<keyword evidence="6" id="KW-0949">S-adenosyl-L-methionine</keyword>
<dbReference type="InterPro" id="IPR029063">
    <property type="entry name" value="SAM-dependent_MTases_sf"/>
</dbReference>
<evidence type="ECO:0000256" key="4">
    <source>
        <dbReference type="ARBA" id="ARBA00022603"/>
    </source>
</evidence>
<keyword evidence="14" id="KW-1185">Reference proteome</keyword>
<keyword evidence="9" id="KW-0694">RNA-binding</keyword>
<keyword evidence="10" id="KW-0943">RNA-mediated gene silencing</keyword>
<dbReference type="Proteomes" id="UP000198505">
    <property type="component" value="Unassembled WGS sequence"/>
</dbReference>
<evidence type="ECO:0000256" key="8">
    <source>
        <dbReference type="ARBA" id="ARBA00022842"/>
    </source>
</evidence>
<dbReference type="GO" id="GO:0003723">
    <property type="term" value="F:RNA binding"/>
    <property type="evidence" value="ECO:0007669"/>
    <property type="project" value="UniProtKB-KW"/>
</dbReference>
<evidence type="ECO:0000256" key="12">
    <source>
        <dbReference type="ARBA" id="ARBA00048418"/>
    </source>
</evidence>
<comment type="similarity">
    <text evidence="2">Belongs to the methyltransferase superfamily. HEN1 family.</text>
</comment>
<evidence type="ECO:0000256" key="7">
    <source>
        <dbReference type="ARBA" id="ARBA00022723"/>
    </source>
</evidence>